<evidence type="ECO:0000256" key="2">
    <source>
        <dbReference type="ARBA" id="ARBA00023125"/>
    </source>
</evidence>
<protein>
    <submittedName>
        <fullName evidence="6">Crp/Fnr family transcriptional regulator</fullName>
    </submittedName>
</protein>
<reference evidence="6" key="1">
    <citation type="submission" date="2023-06" db="EMBL/GenBank/DDBJ databases">
        <title>Uncultivated large filamentous bacteria from sulfidic sediments reveal new species and different genomic features in energy metabolism and defense.</title>
        <authorList>
            <person name="Fonseca A."/>
        </authorList>
    </citation>
    <scope>NUCLEOTIDE SEQUENCE</scope>
    <source>
        <strain evidence="6">HSG4</strain>
    </source>
</reference>
<dbReference type="PANTHER" id="PTHR24567">
    <property type="entry name" value="CRP FAMILY TRANSCRIPTIONAL REGULATORY PROTEIN"/>
    <property type="match status" value="1"/>
</dbReference>
<dbReference type="SUPFAM" id="SSF46785">
    <property type="entry name" value="Winged helix' DNA-binding domain"/>
    <property type="match status" value="1"/>
</dbReference>
<keyword evidence="2" id="KW-0238">DNA-binding</keyword>
<dbReference type="InterPro" id="IPR000595">
    <property type="entry name" value="cNMP-bd_dom"/>
</dbReference>
<dbReference type="InterPro" id="IPR018490">
    <property type="entry name" value="cNMP-bd_dom_sf"/>
</dbReference>
<dbReference type="Proteomes" id="UP001171945">
    <property type="component" value="Unassembled WGS sequence"/>
</dbReference>
<accession>A0ABT7VSN7</accession>
<evidence type="ECO:0000313" key="7">
    <source>
        <dbReference type="Proteomes" id="UP001171945"/>
    </source>
</evidence>
<feature type="domain" description="Cyclic nucleotide-binding" evidence="4">
    <location>
        <begin position="21"/>
        <end position="125"/>
    </location>
</feature>
<dbReference type="Gene3D" id="2.60.120.10">
    <property type="entry name" value="Jelly Rolls"/>
    <property type="match status" value="1"/>
</dbReference>
<dbReference type="PROSITE" id="PS50042">
    <property type="entry name" value="CNMP_BINDING_3"/>
    <property type="match status" value="1"/>
</dbReference>
<evidence type="ECO:0000259" key="4">
    <source>
        <dbReference type="PROSITE" id="PS50042"/>
    </source>
</evidence>
<dbReference type="InterPro" id="IPR014710">
    <property type="entry name" value="RmlC-like_jellyroll"/>
</dbReference>
<evidence type="ECO:0000256" key="3">
    <source>
        <dbReference type="ARBA" id="ARBA00023163"/>
    </source>
</evidence>
<keyword evidence="3" id="KW-0804">Transcription</keyword>
<name>A0ABT7VSN7_9GAMM</name>
<comment type="caution">
    <text evidence="6">The sequence shown here is derived from an EMBL/GenBank/DDBJ whole genome shotgun (WGS) entry which is preliminary data.</text>
</comment>
<proteinExistence type="predicted"/>
<gene>
    <name evidence="6" type="ORF">QUF54_03105</name>
</gene>
<dbReference type="SUPFAM" id="SSF51206">
    <property type="entry name" value="cAMP-binding domain-like"/>
    <property type="match status" value="1"/>
</dbReference>
<dbReference type="Pfam" id="PF13545">
    <property type="entry name" value="HTH_Crp_2"/>
    <property type="match status" value="1"/>
</dbReference>
<evidence type="ECO:0000256" key="1">
    <source>
        <dbReference type="ARBA" id="ARBA00023015"/>
    </source>
</evidence>
<evidence type="ECO:0000313" key="6">
    <source>
        <dbReference type="EMBL" id="MDM8562321.1"/>
    </source>
</evidence>
<dbReference type="InterPro" id="IPR036390">
    <property type="entry name" value="WH_DNA-bd_sf"/>
</dbReference>
<dbReference type="EMBL" id="JAUCGM010000115">
    <property type="protein sequence ID" value="MDM8562321.1"/>
    <property type="molecule type" value="Genomic_DNA"/>
</dbReference>
<dbReference type="PROSITE" id="PS51063">
    <property type="entry name" value="HTH_CRP_2"/>
    <property type="match status" value="1"/>
</dbReference>
<dbReference type="SMART" id="SM00419">
    <property type="entry name" value="HTH_CRP"/>
    <property type="match status" value="1"/>
</dbReference>
<dbReference type="InterPro" id="IPR012318">
    <property type="entry name" value="HTH_CRP"/>
</dbReference>
<dbReference type="Gene3D" id="1.10.10.10">
    <property type="entry name" value="Winged helix-like DNA-binding domain superfamily/Winged helix DNA-binding domain"/>
    <property type="match status" value="1"/>
</dbReference>
<organism evidence="6 7">
    <name type="scientific">Candidatus Marithioploca araucensis</name>
    <dbReference type="NCBI Taxonomy" id="70273"/>
    <lineage>
        <taxon>Bacteria</taxon>
        <taxon>Pseudomonadati</taxon>
        <taxon>Pseudomonadota</taxon>
        <taxon>Gammaproteobacteria</taxon>
        <taxon>Thiotrichales</taxon>
        <taxon>Thiotrichaceae</taxon>
        <taxon>Candidatus Marithioploca</taxon>
    </lineage>
</organism>
<evidence type="ECO:0000259" key="5">
    <source>
        <dbReference type="PROSITE" id="PS51063"/>
    </source>
</evidence>
<dbReference type="SMART" id="SM00100">
    <property type="entry name" value="cNMP"/>
    <property type="match status" value="1"/>
</dbReference>
<dbReference type="PANTHER" id="PTHR24567:SF68">
    <property type="entry name" value="DNA-BINDING TRANSCRIPTIONAL DUAL REGULATOR CRP"/>
    <property type="match status" value="1"/>
</dbReference>
<sequence length="244" mass="28531">MQSKYYPDTSTIDEELRQIYLFTNLNDQQLARIKENMRHIQLDEGGFLFKHGQHAARFFMLKKGHIKLLRLSREGAEKVFEVVSPGQTFAEAAMFMPKSSYPMTAQAVSDCSILCFENKIFIEILKESWDTCFQLMFQMSQRIRMWINEIDHLTLQSASYRLINYLLYQIPDAHKNVYEVKFSVPKHVIASRLSIKPETLSRILHTLNKEGFITVKGSIIRIHNVDRLRLYAVGIDVVSQEKMY</sequence>
<dbReference type="CDD" id="cd00038">
    <property type="entry name" value="CAP_ED"/>
    <property type="match status" value="1"/>
</dbReference>
<dbReference type="InterPro" id="IPR036388">
    <property type="entry name" value="WH-like_DNA-bd_sf"/>
</dbReference>
<feature type="domain" description="HTH crp-type" evidence="5">
    <location>
        <begin position="156"/>
        <end position="226"/>
    </location>
</feature>
<keyword evidence="7" id="KW-1185">Reference proteome</keyword>
<dbReference type="InterPro" id="IPR050397">
    <property type="entry name" value="Env_Response_Regulators"/>
</dbReference>
<keyword evidence="1" id="KW-0805">Transcription regulation</keyword>
<dbReference type="Pfam" id="PF00027">
    <property type="entry name" value="cNMP_binding"/>
    <property type="match status" value="1"/>
</dbReference>